<dbReference type="AlphaFoldDB" id="A0A7W0CSI4"/>
<name>A0A7W0CSI4_9ACTN</name>
<feature type="region of interest" description="Disordered" evidence="1">
    <location>
        <begin position="24"/>
        <end position="104"/>
    </location>
</feature>
<dbReference type="EMBL" id="JACDUR010000009">
    <property type="protein sequence ID" value="MBA2896526.1"/>
    <property type="molecule type" value="Genomic_DNA"/>
</dbReference>
<reference evidence="2 3" key="1">
    <citation type="submission" date="2020-07" db="EMBL/GenBank/DDBJ databases">
        <title>Genomic Encyclopedia of Type Strains, Phase IV (KMG-IV): sequencing the most valuable type-strain genomes for metagenomic binning, comparative biology and taxonomic classification.</title>
        <authorList>
            <person name="Goeker M."/>
        </authorList>
    </citation>
    <scope>NUCLEOTIDE SEQUENCE [LARGE SCALE GENOMIC DNA]</scope>
    <source>
        <strain evidence="2 3">DSM 45533</strain>
    </source>
</reference>
<evidence type="ECO:0008006" key="4">
    <source>
        <dbReference type="Google" id="ProtNLM"/>
    </source>
</evidence>
<feature type="compositionally biased region" description="Acidic residues" evidence="1">
    <location>
        <begin position="69"/>
        <end position="78"/>
    </location>
</feature>
<evidence type="ECO:0000256" key="1">
    <source>
        <dbReference type="SAM" id="MobiDB-lite"/>
    </source>
</evidence>
<protein>
    <recommendedName>
        <fullName evidence="4">DUF5709 domain-containing protein</fullName>
    </recommendedName>
</protein>
<sequence>MTELPPDRYGLSDEQEIEVEEWTTDLGERHEIAPDDPAEHESMDQRLREELPDRPERGSRERFQLTDDGLVETDEDLPAEERAMRVDDEDLPAEERGMRVDDEP</sequence>
<gene>
    <name evidence="2" type="ORF">HNR30_007917</name>
</gene>
<organism evidence="2 3">
    <name type="scientific">Nonomuraea soli</name>
    <dbReference type="NCBI Taxonomy" id="1032476"/>
    <lineage>
        <taxon>Bacteria</taxon>
        <taxon>Bacillati</taxon>
        <taxon>Actinomycetota</taxon>
        <taxon>Actinomycetes</taxon>
        <taxon>Streptosporangiales</taxon>
        <taxon>Streptosporangiaceae</taxon>
        <taxon>Nonomuraea</taxon>
    </lineage>
</organism>
<proteinExistence type="predicted"/>
<feature type="compositionally biased region" description="Basic and acidic residues" evidence="1">
    <location>
        <begin position="93"/>
        <end position="104"/>
    </location>
</feature>
<dbReference type="Proteomes" id="UP000530928">
    <property type="component" value="Unassembled WGS sequence"/>
</dbReference>
<keyword evidence="3" id="KW-1185">Reference proteome</keyword>
<evidence type="ECO:0000313" key="3">
    <source>
        <dbReference type="Proteomes" id="UP000530928"/>
    </source>
</evidence>
<comment type="caution">
    <text evidence="2">The sequence shown here is derived from an EMBL/GenBank/DDBJ whole genome shotgun (WGS) entry which is preliminary data.</text>
</comment>
<evidence type="ECO:0000313" key="2">
    <source>
        <dbReference type="EMBL" id="MBA2896526.1"/>
    </source>
</evidence>
<dbReference type="RefSeq" id="WP_181615264.1">
    <property type="nucleotide sequence ID" value="NZ_BAABAM010000004.1"/>
</dbReference>
<accession>A0A7W0CSI4</accession>
<feature type="compositionally biased region" description="Basic and acidic residues" evidence="1">
    <location>
        <begin position="26"/>
        <end position="65"/>
    </location>
</feature>